<dbReference type="EMBL" id="AY682195">
    <property type="protein sequence ID" value="AAV35838.1"/>
    <property type="molecule type" value="Genomic_DNA"/>
</dbReference>
<proteinExistence type="predicted"/>
<name>Q5ULU6_9CAUD</name>
<accession>Q5ULU6</accession>
<keyword evidence="2" id="KW-1185">Reference proteome</keyword>
<protein>
    <submittedName>
        <fullName evidence="1">Orf18</fullName>
    </submittedName>
</protein>
<dbReference type="KEGG" id="vg:3197357"/>
<dbReference type="Proteomes" id="UP000002117">
    <property type="component" value="Segment"/>
</dbReference>
<gene>
    <name evidence="1" type="ORF">orf18</name>
</gene>
<evidence type="ECO:0000313" key="1">
    <source>
        <dbReference type="EMBL" id="AAV35838.1"/>
    </source>
</evidence>
<evidence type="ECO:0000313" key="2">
    <source>
        <dbReference type="Proteomes" id="UP000002117"/>
    </source>
</evidence>
<reference evidence="1 2" key="1">
    <citation type="journal article" date="2004" name="J. Bacteriol.">
        <title>Lactobacillus plantarum bacteriophage LP65: a new member of the SPO1-like genus of the family Myoviridae.</title>
        <authorList>
            <person name="Chibani-Chennoufi S."/>
            <person name="Dillmann M.L."/>
            <person name="Marvin-Guy L."/>
            <person name="Rami-Shojaei S."/>
            <person name="Brussow H."/>
        </authorList>
    </citation>
    <scope>NUCLEOTIDE SEQUENCE</scope>
</reference>
<sequence>MKIKYDDIDETKPRWKVGDVIYSADSRGSGLYLVAEVDDLDGGATKGYSYTLINLESGYSVGSYGTVDELQRHVYHSGDMILDGTFKYTEND</sequence>
<organism evidence="1 2">
    <name type="scientific">Lactobacillus phage LP65</name>
    <dbReference type="NCBI Taxonomy" id="2892344"/>
    <lineage>
        <taxon>Viruses</taxon>
        <taxon>Duplodnaviria</taxon>
        <taxon>Heunggongvirae</taxon>
        <taxon>Uroviricota</taxon>
        <taxon>Caudoviricetes</taxon>
        <taxon>Herelleviridae</taxon>
        <taxon>Salchichonvirus</taxon>
        <taxon>Salchichonvirus LP65</taxon>
    </lineage>
</organism>
<dbReference type="RefSeq" id="YP_164653.1">
    <property type="nucleotide sequence ID" value="NC_006565.1"/>
</dbReference>